<feature type="chain" id="PRO_5002530486" evidence="2">
    <location>
        <begin position="23"/>
        <end position="369"/>
    </location>
</feature>
<evidence type="ECO:0000313" key="3">
    <source>
        <dbReference type="EMBL" id="KKP30933.1"/>
    </source>
</evidence>
<dbReference type="EMBL" id="LBOI01000020">
    <property type="protein sequence ID" value="KKP30933.1"/>
    <property type="molecule type" value="Genomic_DNA"/>
</dbReference>
<keyword evidence="3" id="KW-0378">Hydrolase</keyword>
<reference evidence="3 4" key="1">
    <citation type="journal article" date="2015" name="Nature">
        <title>rRNA introns, odd ribosomes, and small enigmatic genomes across a large radiation of phyla.</title>
        <authorList>
            <person name="Brown C.T."/>
            <person name="Hug L.A."/>
            <person name="Thomas B.C."/>
            <person name="Sharon I."/>
            <person name="Castelle C.J."/>
            <person name="Singh A."/>
            <person name="Wilkins M.J."/>
            <person name="Williams K.H."/>
            <person name="Banfield J.F."/>
        </authorList>
    </citation>
    <scope>NUCLEOTIDE SEQUENCE [LARGE SCALE GENOMIC DNA]</scope>
</reference>
<accession>A0A0F9YHP8</accession>
<dbReference type="Gene3D" id="2.70.70.10">
    <property type="entry name" value="Glucose Permease (Domain IIA)"/>
    <property type="match status" value="1"/>
</dbReference>
<dbReference type="Proteomes" id="UP000034803">
    <property type="component" value="Unassembled WGS sequence"/>
</dbReference>
<feature type="signal peptide" evidence="2">
    <location>
        <begin position="1"/>
        <end position="22"/>
    </location>
</feature>
<evidence type="ECO:0000256" key="2">
    <source>
        <dbReference type="SAM" id="SignalP"/>
    </source>
</evidence>
<dbReference type="SUPFAM" id="SSF51261">
    <property type="entry name" value="Duplicated hybrid motif"/>
    <property type="match status" value="2"/>
</dbReference>
<protein>
    <submittedName>
        <fullName evidence="3">Cell wall-associated hydrolase</fullName>
    </submittedName>
</protein>
<comment type="caution">
    <text evidence="3">The sequence shown here is derived from an EMBL/GenBank/DDBJ whole genome shotgun (WGS) entry which is preliminary data.</text>
</comment>
<evidence type="ECO:0000313" key="4">
    <source>
        <dbReference type="Proteomes" id="UP000034803"/>
    </source>
</evidence>
<dbReference type="Gene3D" id="6.10.250.3150">
    <property type="match status" value="1"/>
</dbReference>
<name>A0A0F9YHP8_9BACT</name>
<gene>
    <name evidence="3" type="ORF">UR21_C0020G0028</name>
</gene>
<dbReference type="InterPro" id="IPR011055">
    <property type="entry name" value="Dup_hybrid_motif"/>
</dbReference>
<sequence length="369" mass="41415">MRAFFFSLFLTLLAFFTFGVKAQECTGDLNQRISCYESNLTKLGNSSKTLSSQIYQFDAQIRLTTLKITQTEEQISLLSGRIDQLEGSLGSLTSAYSERVVETYKMGRVGDPFFLLISSSNLSEVFSRYSYLKKIQEADKGLLQRLQKVQDTYKEEKVSQEDLQAKLETQQKQLNSQKLSKAKLLEITKNDEKKYQSLLAKARAELEAIQSILVGRGQEIESGKIDEGSRIASIISGASPCSSGGHLHFEVVKDKNHQNPASFLSSRSVIWDNSPDSPFSFTGSWQWPINEPIRITQGYGMTYYAAKLNYYNGAPHTGVDMINISDYTVKAVKPGVLYKGAIACGGGTLRYVRVKQDDGYDTYYLHINY</sequence>
<dbReference type="AlphaFoldDB" id="A0A0F9YHP8"/>
<feature type="coiled-coil region" evidence="1">
    <location>
        <begin position="146"/>
        <end position="205"/>
    </location>
</feature>
<evidence type="ECO:0000256" key="1">
    <source>
        <dbReference type="SAM" id="Coils"/>
    </source>
</evidence>
<dbReference type="GO" id="GO:0016787">
    <property type="term" value="F:hydrolase activity"/>
    <property type="evidence" value="ECO:0007669"/>
    <property type="project" value="UniProtKB-KW"/>
</dbReference>
<proteinExistence type="predicted"/>
<keyword evidence="1" id="KW-0175">Coiled coil</keyword>
<organism evidence="3 4">
    <name type="scientific">Candidatus Woesebacteria bacterium GW2011_GWC2_31_9</name>
    <dbReference type="NCBI Taxonomy" id="1618586"/>
    <lineage>
        <taxon>Bacteria</taxon>
        <taxon>Candidatus Woeseibacteriota</taxon>
    </lineage>
</organism>
<keyword evidence="2" id="KW-0732">Signal</keyword>